<accession>A0A075HA70</accession>
<name>A0A075HA70_9EURY</name>
<organism evidence="1">
    <name type="scientific">uncultured marine group II/III euryarchaeote KM3_46_H05</name>
    <dbReference type="NCBI Taxonomy" id="1456450"/>
    <lineage>
        <taxon>Archaea</taxon>
        <taxon>Methanobacteriati</taxon>
        <taxon>Methanobacteriota</taxon>
        <taxon>environmental samples</taxon>
    </lineage>
</organism>
<dbReference type="InterPro" id="IPR036249">
    <property type="entry name" value="Thioredoxin-like_sf"/>
</dbReference>
<dbReference type="Gene3D" id="3.40.30.10">
    <property type="entry name" value="Glutaredoxin"/>
    <property type="match status" value="1"/>
</dbReference>
<protein>
    <submittedName>
        <fullName evidence="1">Sucraseferredoxin family protein</fullName>
    </submittedName>
</protein>
<proteinExistence type="predicted"/>
<reference evidence="1" key="1">
    <citation type="journal article" date="2014" name="Genome Biol. Evol.">
        <title>Pangenome evidence for extensive interdomain horizontal transfer affecting lineage core and shell genes in uncultured planktonic thaumarchaeota and euryarchaeota.</title>
        <authorList>
            <person name="Deschamps P."/>
            <person name="Zivanovic Y."/>
            <person name="Moreira D."/>
            <person name="Rodriguez-Valera F."/>
            <person name="Lopez-Garcia P."/>
        </authorList>
    </citation>
    <scope>NUCLEOTIDE SEQUENCE</scope>
</reference>
<evidence type="ECO:0000313" key="1">
    <source>
        <dbReference type="EMBL" id="AIF10653.1"/>
    </source>
</evidence>
<sequence length="114" mass="12632">MVKDPKGRAEPGYSRHVFICGHERPPDASRPCCSARDSIAVMKRLKVAAKEEGISGVRVQKSGCLDFCENGISCVVYPEAVWYSIKNPDEDIPAILEHLRTGIPAETCRMKLED</sequence>
<dbReference type="EMBL" id="KF900897">
    <property type="protein sequence ID" value="AIF10653.1"/>
    <property type="molecule type" value="Genomic_DNA"/>
</dbReference>
<dbReference type="CDD" id="cd02980">
    <property type="entry name" value="TRX_Fd_family"/>
    <property type="match status" value="1"/>
</dbReference>
<dbReference type="AlphaFoldDB" id="A0A075HA70"/>
<dbReference type="SUPFAM" id="SSF52833">
    <property type="entry name" value="Thioredoxin-like"/>
    <property type="match status" value="1"/>
</dbReference>